<comment type="caution">
    <text evidence="2">The sequence shown here is derived from an EMBL/GenBank/DDBJ whole genome shotgun (WGS) entry which is preliminary data.</text>
</comment>
<protein>
    <submittedName>
        <fullName evidence="2">Uncharacterized protein</fullName>
    </submittedName>
</protein>
<accession>A0A9P6TCI2</accession>
<feature type="transmembrane region" description="Helical" evidence="1">
    <location>
        <begin position="183"/>
        <end position="210"/>
    </location>
</feature>
<feature type="transmembrane region" description="Helical" evidence="1">
    <location>
        <begin position="139"/>
        <end position="162"/>
    </location>
</feature>
<dbReference type="OrthoDB" id="2505330at2759"/>
<feature type="transmembrane region" description="Helical" evidence="1">
    <location>
        <begin position="375"/>
        <end position="401"/>
    </location>
</feature>
<feature type="transmembrane region" description="Helical" evidence="1">
    <location>
        <begin position="266"/>
        <end position="291"/>
    </location>
</feature>
<sequence length="480" mass="53227">MALSNSSAPGPPALISYIDSLPSTVNPFKAASQWLTETQSVATAYDPPWARRVMNVIMAAYILLLSLTLSLLFLRVSNGHFSIGSVTRHGLWRPNAPNCMAILMGIFAILTIASLSLQITSVGNHDNYAKILALYGIKFITIYLSAWVFCWACACQCALASWERPWYDLVQRPDPSSRVIKTSSVVCWMVNLVVPGVAITSTAIITWSFVMGQVAYQNLQRTLQAAHSSLEKASYNYDPKTYQMADFLEALKPAQPIPMILGRLNFWYRFSGIMWLTFLVLFLVIYTPLLLATPRAMRRQAEAHLSSNIIGPPSSMEVRQKRPLFNWRRPMGNTNIEYAILLMMGWFVELASLSYVPMIAWQVSFDSLEYLNSEAFVIVANIGAHGFVSLTSNMVMVMAILQTRRLLTRSSGASTSHISSGLHSLRCSAKPPHHLLDQGMGSAETSDGFTKGSLLAIPEPVAQLSPSPLKPFHFPLTPKK</sequence>
<keyword evidence="1" id="KW-0812">Transmembrane</keyword>
<keyword evidence="1" id="KW-0472">Membrane</keyword>
<organism evidence="2 3">
    <name type="scientific">Cronartium quercuum f. sp. fusiforme G11</name>
    <dbReference type="NCBI Taxonomy" id="708437"/>
    <lineage>
        <taxon>Eukaryota</taxon>
        <taxon>Fungi</taxon>
        <taxon>Dikarya</taxon>
        <taxon>Basidiomycota</taxon>
        <taxon>Pucciniomycotina</taxon>
        <taxon>Pucciniomycetes</taxon>
        <taxon>Pucciniales</taxon>
        <taxon>Coleosporiaceae</taxon>
        <taxon>Cronartium</taxon>
    </lineage>
</organism>
<evidence type="ECO:0000313" key="3">
    <source>
        <dbReference type="Proteomes" id="UP000886653"/>
    </source>
</evidence>
<gene>
    <name evidence="2" type="ORF">CROQUDRAFT_656971</name>
</gene>
<keyword evidence="3" id="KW-1185">Reference proteome</keyword>
<name>A0A9P6TCI2_9BASI</name>
<evidence type="ECO:0000256" key="1">
    <source>
        <dbReference type="SAM" id="Phobius"/>
    </source>
</evidence>
<dbReference type="EMBL" id="MU167256">
    <property type="protein sequence ID" value="KAG0146784.1"/>
    <property type="molecule type" value="Genomic_DNA"/>
</dbReference>
<proteinExistence type="predicted"/>
<dbReference type="AlphaFoldDB" id="A0A9P6TCI2"/>
<feature type="transmembrane region" description="Helical" evidence="1">
    <location>
        <begin position="53"/>
        <end position="74"/>
    </location>
</feature>
<feature type="transmembrane region" description="Helical" evidence="1">
    <location>
        <begin position="338"/>
        <end position="363"/>
    </location>
</feature>
<dbReference type="Proteomes" id="UP000886653">
    <property type="component" value="Unassembled WGS sequence"/>
</dbReference>
<feature type="transmembrane region" description="Helical" evidence="1">
    <location>
        <begin position="95"/>
        <end position="119"/>
    </location>
</feature>
<keyword evidence="1" id="KW-1133">Transmembrane helix</keyword>
<evidence type="ECO:0000313" key="2">
    <source>
        <dbReference type="EMBL" id="KAG0146784.1"/>
    </source>
</evidence>
<reference evidence="2" key="1">
    <citation type="submission" date="2013-11" db="EMBL/GenBank/DDBJ databases">
        <title>Genome sequence of the fusiform rust pathogen reveals effectors for host alternation and coevolution with pine.</title>
        <authorList>
            <consortium name="DOE Joint Genome Institute"/>
            <person name="Smith K."/>
            <person name="Pendleton A."/>
            <person name="Kubisiak T."/>
            <person name="Anderson C."/>
            <person name="Salamov A."/>
            <person name="Aerts A."/>
            <person name="Riley R."/>
            <person name="Clum A."/>
            <person name="Lindquist E."/>
            <person name="Ence D."/>
            <person name="Campbell M."/>
            <person name="Kronenberg Z."/>
            <person name="Feau N."/>
            <person name="Dhillon B."/>
            <person name="Hamelin R."/>
            <person name="Burleigh J."/>
            <person name="Smith J."/>
            <person name="Yandell M."/>
            <person name="Nelson C."/>
            <person name="Grigoriev I."/>
            <person name="Davis J."/>
        </authorList>
    </citation>
    <scope>NUCLEOTIDE SEQUENCE</scope>
    <source>
        <strain evidence="2">G11</strain>
    </source>
</reference>